<dbReference type="PANTHER" id="PTHR34580">
    <property type="match status" value="1"/>
</dbReference>
<feature type="domain" description="HTH deoR-type" evidence="3">
    <location>
        <begin position="2"/>
        <end position="60"/>
    </location>
</feature>
<dbReference type="InterPro" id="IPR028349">
    <property type="entry name" value="PafC-like"/>
</dbReference>
<dbReference type="InterPro" id="IPR013196">
    <property type="entry name" value="HTH_11"/>
</dbReference>
<keyword evidence="2" id="KW-0804">Transcription</keyword>
<comment type="caution">
    <text evidence="4">The sequence shown here is derived from an EMBL/GenBank/DDBJ whole genome shotgun (WGS) entry which is preliminary data.</text>
</comment>
<dbReference type="SMART" id="SM00420">
    <property type="entry name" value="HTH_DEOR"/>
    <property type="match status" value="1"/>
</dbReference>
<proteinExistence type="predicted"/>
<dbReference type="InterPro" id="IPR036390">
    <property type="entry name" value="WH_DNA-bd_sf"/>
</dbReference>
<evidence type="ECO:0000256" key="1">
    <source>
        <dbReference type="ARBA" id="ARBA00023015"/>
    </source>
</evidence>
<dbReference type="PROSITE" id="PS52050">
    <property type="entry name" value="WYL"/>
    <property type="match status" value="1"/>
</dbReference>
<sequence length="300" mass="34826">MKENRYFQMVYLLLEKGSMTAPELAKHFEVSVRTIYRDIDILSAAGIPVYATQGKGGGISIQDKFVLKKSVLSEQEQTQILMALQGLRIVEDEDTRALLSKLNSAFQKQNVNWLEIDFSSWTKSGAGKENFQKLQSAIFESRVVSFLYYNGKGESTKRVVEPLKLAFKSTDWYLYGYCSMRSDFRFFKLTRIRNLEITKDRYTRPIPDQIFTEAEDFEMETIQVTLLFDKSMSFRVYDKFDDEVTETQDGSLLVETVMPNNELLFRYILSCGDKVEVLHPQSLRDKISERARNIAEKYKT</sequence>
<dbReference type="PANTHER" id="PTHR34580:SF1">
    <property type="entry name" value="PROTEIN PAFC"/>
    <property type="match status" value="1"/>
</dbReference>
<dbReference type="InterPro" id="IPR001034">
    <property type="entry name" value="DeoR_HTH"/>
</dbReference>
<keyword evidence="5" id="KW-1185">Reference proteome</keyword>
<dbReference type="PIRSF" id="PIRSF016838">
    <property type="entry name" value="PafC"/>
    <property type="match status" value="1"/>
</dbReference>
<protein>
    <submittedName>
        <fullName evidence="4">YafY family transcriptional regulator</fullName>
    </submittedName>
</protein>
<dbReference type="InterPro" id="IPR026881">
    <property type="entry name" value="WYL_dom"/>
</dbReference>
<dbReference type="EMBL" id="JANFXK010000006">
    <property type="protein sequence ID" value="MCQ4636415.1"/>
    <property type="molecule type" value="Genomic_DNA"/>
</dbReference>
<dbReference type="PROSITE" id="PS51000">
    <property type="entry name" value="HTH_DEOR_2"/>
    <property type="match status" value="1"/>
</dbReference>
<evidence type="ECO:0000313" key="5">
    <source>
        <dbReference type="Proteomes" id="UP001524502"/>
    </source>
</evidence>
<reference evidence="4 5" key="1">
    <citation type="submission" date="2022-06" db="EMBL/GenBank/DDBJ databases">
        <title>Isolation of gut microbiota from human fecal samples.</title>
        <authorList>
            <person name="Pamer E.G."/>
            <person name="Barat B."/>
            <person name="Waligurski E."/>
            <person name="Medina S."/>
            <person name="Paddock L."/>
            <person name="Mostad J."/>
        </authorList>
    </citation>
    <scope>NUCLEOTIDE SEQUENCE [LARGE SCALE GENOMIC DNA]</scope>
    <source>
        <strain evidence="4 5">SL.3.17</strain>
    </source>
</reference>
<dbReference type="RefSeq" id="WP_256131603.1">
    <property type="nucleotide sequence ID" value="NZ_JANFXK010000006.1"/>
</dbReference>
<gene>
    <name evidence="4" type="ORF">NE619_06710</name>
</gene>
<dbReference type="SUPFAM" id="SSF46785">
    <property type="entry name" value="Winged helix' DNA-binding domain"/>
    <property type="match status" value="1"/>
</dbReference>
<accession>A0ABT1RMJ7</accession>
<dbReference type="Gene3D" id="1.10.10.10">
    <property type="entry name" value="Winged helix-like DNA-binding domain superfamily/Winged helix DNA-binding domain"/>
    <property type="match status" value="1"/>
</dbReference>
<dbReference type="InterPro" id="IPR036388">
    <property type="entry name" value="WH-like_DNA-bd_sf"/>
</dbReference>
<dbReference type="InterPro" id="IPR051534">
    <property type="entry name" value="CBASS_pafABC_assoc_protein"/>
</dbReference>
<organism evidence="4 5">
    <name type="scientific">Anaerovorax odorimutans</name>
    <dbReference type="NCBI Taxonomy" id="109327"/>
    <lineage>
        <taxon>Bacteria</taxon>
        <taxon>Bacillati</taxon>
        <taxon>Bacillota</taxon>
        <taxon>Clostridia</taxon>
        <taxon>Peptostreptococcales</taxon>
        <taxon>Anaerovoracaceae</taxon>
        <taxon>Anaerovorax</taxon>
    </lineage>
</organism>
<evidence type="ECO:0000256" key="2">
    <source>
        <dbReference type="ARBA" id="ARBA00023163"/>
    </source>
</evidence>
<dbReference type="Pfam" id="PF13280">
    <property type="entry name" value="WYL"/>
    <property type="match status" value="1"/>
</dbReference>
<dbReference type="Proteomes" id="UP001524502">
    <property type="component" value="Unassembled WGS sequence"/>
</dbReference>
<dbReference type="Pfam" id="PF08279">
    <property type="entry name" value="HTH_11"/>
    <property type="match status" value="1"/>
</dbReference>
<dbReference type="InterPro" id="IPR057727">
    <property type="entry name" value="WCX_dom"/>
</dbReference>
<dbReference type="Pfam" id="PF25583">
    <property type="entry name" value="WCX"/>
    <property type="match status" value="1"/>
</dbReference>
<evidence type="ECO:0000259" key="3">
    <source>
        <dbReference type="PROSITE" id="PS51000"/>
    </source>
</evidence>
<keyword evidence="1" id="KW-0805">Transcription regulation</keyword>
<evidence type="ECO:0000313" key="4">
    <source>
        <dbReference type="EMBL" id="MCQ4636415.1"/>
    </source>
</evidence>
<name>A0ABT1RMJ7_9FIRM</name>